<dbReference type="InterPro" id="IPR005320">
    <property type="entry name" value="Peptidase_S51"/>
</dbReference>
<dbReference type="Proteomes" id="UP000480151">
    <property type="component" value="Unassembled WGS sequence"/>
</dbReference>
<evidence type="ECO:0000313" key="5">
    <source>
        <dbReference type="EMBL" id="NGM83492.1"/>
    </source>
</evidence>
<gene>
    <name evidence="5" type="ORF">G5B47_13805</name>
</gene>
<keyword evidence="5" id="KW-0808">Transferase</keyword>
<dbReference type="Gene3D" id="3.40.50.880">
    <property type="match status" value="1"/>
</dbReference>
<keyword evidence="5" id="KW-0315">Glutamine amidotransferase</keyword>
<comment type="caution">
    <text evidence="5">The sequence shown here is derived from an EMBL/GenBank/DDBJ whole genome shotgun (WGS) entry which is preliminary data.</text>
</comment>
<dbReference type="PANTHER" id="PTHR20842:SF0">
    <property type="entry name" value="ALPHA-ASPARTYL DIPEPTIDASE"/>
    <property type="match status" value="1"/>
</dbReference>
<dbReference type="PANTHER" id="PTHR20842">
    <property type="entry name" value="PROTEASE S51 ALPHA-ASPARTYL DIPEPTIDASE"/>
    <property type="match status" value="1"/>
</dbReference>
<sequence>MIKLVLLSDLTDEENKEIDRRLLSLFDDVNPSIGYIPSCSDLNGKYFKKILEYYNKLGIAKVDYFDLDLEYDEQTFTNIFNYDAIHLSGGNTFYFLNLLKKRDLVETVRKYVNNGGILIGVSAGSILTTKTIEIAGYGEDVDQNNVCIDDLNALGLVDFEFMPHWDGSEEIINSLRNYARAKNTIIYACKDGDGIVIDNSKIELIGDIRIIE</sequence>
<protein>
    <submittedName>
        <fullName evidence="5">Type 1 glutamine amidotransferase-like domain-containing protein</fullName>
    </submittedName>
</protein>
<reference evidence="5 6" key="1">
    <citation type="submission" date="2020-02" db="EMBL/GenBank/DDBJ databases">
        <authorList>
            <person name="Gao J."/>
            <person name="Sun J."/>
        </authorList>
    </citation>
    <scope>NUCLEOTIDE SEQUENCE [LARGE SCALE GENOMIC DNA]</scope>
    <source>
        <strain evidence="5 6">7124</strain>
    </source>
</reference>
<keyword evidence="4" id="KW-0720">Serine protease</keyword>
<keyword evidence="6" id="KW-1185">Reference proteome</keyword>
<dbReference type="SUPFAM" id="SSF52317">
    <property type="entry name" value="Class I glutamine amidotransferase-like"/>
    <property type="match status" value="1"/>
</dbReference>
<proteinExistence type="inferred from homology"/>
<keyword evidence="3" id="KW-0378">Hydrolase</keyword>
<dbReference type="InterPro" id="IPR029062">
    <property type="entry name" value="Class_I_gatase-like"/>
</dbReference>
<organism evidence="5 6">
    <name type="scientific">Paenibacillus apii</name>
    <dbReference type="NCBI Taxonomy" id="1850370"/>
    <lineage>
        <taxon>Bacteria</taxon>
        <taxon>Bacillati</taxon>
        <taxon>Bacillota</taxon>
        <taxon>Bacilli</taxon>
        <taxon>Bacillales</taxon>
        <taxon>Paenibacillaceae</taxon>
        <taxon>Paenibacillus</taxon>
    </lineage>
</organism>
<evidence type="ECO:0000256" key="1">
    <source>
        <dbReference type="ARBA" id="ARBA00006534"/>
    </source>
</evidence>
<evidence type="ECO:0000313" key="6">
    <source>
        <dbReference type="Proteomes" id="UP000480151"/>
    </source>
</evidence>
<dbReference type="GO" id="GO:0008236">
    <property type="term" value="F:serine-type peptidase activity"/>
    <property type="evidence" value="ECO:0007669"/>
    <property type="project" value="UniProtKB-KW"/>
</dbReference>
<evidence type="ECO:0000256" key="2">
    <source>
        <dbReference type="ARBA" id="ARBA00022670"/>
    </source>
</evidence>
<accession>A0A6M1PMD1</accession>
<keyword evidence="2" id="KW-0645">Protease</keyword>
<dbReference type="GO" id="GO:0016740">
    <property type="term" value="F:transferase activity"/>
    <property type="evidence" value="ECO:0007669"/>
    <property type="project" value="UniProtKB-KW"/>
</dbReference>
<dbReference type="EMBL" id="JAAKGU010000005">
    <property type="protein sequence ID" value="NGM83492.1"/>
    <property type="molecule type" value="Genomic_DNA"/>
</dbReference>
<evidence type="ECO:0000256" key="3">
    <source>
        <dbReference type="ARBA" id="ARBA00022801"/>
    </source>
</evidence>
<comment type="similarity">
    <text evidence="1">Belongs to the peptidase S51 family.</text>
</comment>
<dbReference type="AlphaFoldDB" id="A0A6M1PMD1"/>
<name>A0A6M1PMD1_9BACL</name>
<evidence type="ECO:0000256" key="4">
    <source>
        <dbReference type="ARBA" id="ARBA00022825"/>
    </source>
</evidence>
<dbReference type="GO" id="GO:0006508">
    <property type="term" value="P:proteolysis"/>
    <property type="evidence" value="ECO:0007669"/>
    <property type="project" value="UniProtKB-KW"/>
</dbReference>
<dbReference type="Pfam" id="PF03575">
    <property type="entry name" value="Peptidase_S51"/>
    <property type="match status" value="1"/>
</dbReference>
<dbReference type="RefSeq" id="WP_165099007.1">
    <property type="nucleotide sequence ID" value="NZ_JAAKGU010000005.1"/>
</dbReference>